<accession>A0A7V8JPQ8</accession>
<evidence type="ECO:0000256" key="1">
    <source>
        <dbReference type="SAM" id="MobiDB-lite"/>
    </source>
</evidence>
<name>A0A7V8JPQ8_9BURK</name>
<comment type="caution">
    <text evidence="2">The sequence shown here is derived from an EMBL/GenBank/DDBJ whole genome shotgun (WGS) entry which is preliminary data.</text>
</comment>
<sequence length="248" mass="26521">MKTAQAPSSASPAPRPARAAARPFIHAVEAVPDDAGRQRLRWQDAAGSAHEVLWRSESGAPAPRRMVLAGDEVTADQTYRWACEGTALLWTGDFHNARQLLQALARRQERAASRPAAAAKAGGAAAPLYPDAFHLYRKNQAQRSRILGMVLLPLSADYQLALRRAPDVAAACADAYGPASAGASDSWVSLREIQGLIGAYEWHRKGVPVAAHGLAAGPHARRGLRHRHRLGRDRRRAGRAGCAACGGD</sequence>
<evidence type="ECO:0000313" key="3">
    <source>
        <dbReference type="Proteomes" id="UP000461670"/>
    </source>
</evidence>
<evidence type="ECO:0000313" key="2">
    <source>
        <dbReference type="EMBL" id="KAF1020466.1"/>
    </source>
</evidence>
<dbReference type="Proteomes" id="UP000461670">
    <property type="component" value="Unassembled WGS sequence"/>
</dbReference>
<feature type="region of interest" description="Disordered" evidence="1">
    <location>
        <begin position="1"/>
        <end position="20"/>
    </location>
</feature>
<protein>
    <submittedName>
        <fullName evidence="2">Uncharacterized protein</fullName>
    </submittedName>
</protein>
<organism evidence="2 3">
    <name type="scientific">Paracidovorax wautersii</name>
    <dbReference type="NCBI Taxonomy" id="1177982"/>
    <lineage>
        <taxon>Bacteria</taxon>
        <taxon>Pseudomonadati</taxon>
        <taxon>Pseudomonadota</taxon>
        <taxon>Betaproteobacteria</taxon>
        <taxon>Burkholderiales</taxon>
        <taxon>Comamonadaceae</taxon>
        <taxon>Paracidovorax</taxon>
    </lineage>
</organism>
<proteinExistence type="predicted"/>
<gene>
    <name evidence="2" type="ORF">GAK30_02508</name>
</gene>
<dbReference type="AlphaFoldDB" id="A0A7V8JPQ8"/>
<dbReference type="EMBL" id="WNDQ01000035">
    <property type="protein sequence ID" value="KAF1020466.1"/>
    <property type="molecule type" value="Genomic_DNA"/>
</dbReference>
<reference evidence="3" key="1">
    <citation type="journal article" date="2020" name="MBio">
        <title>Horizontal gene transfer to a defensive symbiont with a reduced genome amongst a multipartite beetle microbiome.</title>
        <authorList>
            <person name="Waterworth S.C."/>
            <person name="Florez L.V."/>
            <person name="Rees E.R."/>
            <person name="Hertweck C."/>
            <person name="Kaltenpoth M."/>
            <person name="Kwan J.C."/>
        </authorList>
    </citation>
    <scope>NUCLEOTIDE SEQUENCE [LARGE SCALE GENOMIC DNA]</scope>
</reference>